<sequence>MGAPPLPKFSPAQRKHILSFLDDFTKYLTQYNPNVQNYHSGTTKWISGTLAAVMQHDLFDIGNLGGKNPSEVEGDIRTFFRNWKNNTYKKSLPSTITITSTLSPGLAVALNDALRGLVIFDPDLSPKDLMFREKPELYQKAYKEIKGELPTDTPTVVIAQKARKRAWESVDQEEWAQRKRALELDTTQNQGVWARFLREAIQQNLDRGIVGSSAVGVMYAFRTVSEGLQYGILYVGHNSATKTEIQHQPQSHAEILKLWREHADICVPYLKTPDVYQFKREAGTNFPKLPELDLDDVVVRQVAGVLTHYLAAVWDHGYPADNAMPCLPWLRLALDPEAHYDTDIFTLPWTLGGPIPCKLSDTLSLYEWLKELQDAGTPFQFRSKEDYLERARASATQLDADLEQGDEVLETPKVCPLFTRY</sequence>
<dbReference type="STRING" id="71717.A0A4Y7TAA5"/>
<evidence type="ECO:0000313" key="1">
    <source>
        <dbReference type="EMBL" id="TEB31107.1"/>
    </source>
</evidence>
<dbReference type="Proteomes" id="UP000298030">
    <property type="component" value="Unassembled WGS sequence"/>
</dbReference>
<keyword evidence="2" id="KW-1185">Reference proteome</keyword>
<gene>
    <name evidence="1" type="ORF">FA13DRAFT_1629681</name>
</gene>
<accession>A0A4Y7TAA5</accession>
<evidence type="ECO:0000313" key="2">
    <source>
        <dbReference type="Proteomes" id="UP000298030"/>
    </source>
</evidence>
<dbReference type="EMBL" id="QPFP01000020">
    <property type="protein sequence ID" value="TEB31107.1"/>
    <property type="molecule type" value="Genomic_DNA"/>
</dbReference>
<dbReference type="OrthoDB" id="3063186at2759"/>
<reference evidence="1 2" key="1">
    <citation type="journal article" date="2019" name="Nat. Ecol. Evol.">
        <title>Megaphylogeny resolves global patterns of mushroom evolution.</title>
        <authorList>
            <person name="Varga T."/>
            <person name="Krizsan K."/>
            <person name="Foldi C."/>
            <person name="Dima B."/>
            <person name="Sanchez-Garcia M."/>
            <person name="Sanchez-Ramirez S."/>
            <person name="Szollosi G.J."/>
            <person name="Szarkandi J.G."/>
            <person name="Papp V."/>
            <person name="Albert L."/>
            <person name="Andreopoulos W."/>
            <person name="Angelini C."/>
            <person name="Antonin V."/>
            <person name="Barry K.W."/>
            <person name="Bougher N.L."/>
            <person name="Buchanan P."/>
            <person name="Buyck B."/>
            <person name="Bense V."/>
            <person name="Catcheside P."/>
            <person name="Chovatia M."/>
            <person name="Cooper J."/>
            <person name="Damon W."/>
            <person name="Desjardin D."/>
            <person name="Finy P."/>
            <person name="Geml J."/>
            <person name="Haridas S."/>
            <person name="Hughes K."/>
            <person name="Justo A."/>
            <person name="Karasinski D."/>
            <person name="Kautmanova I."/>
            <person name="Kiss B."/>
            <person name="Kocsube S."/>
            <person name="Kotiranta H."/>
            <person name="LaButti K.M."/>
            <person name="Lechner B.E."/>
            <person name="Liimatainen K."/>
            <person name="Lipzen A."/>
            <person name="Lukacs Z."/>
            <person name="Mihaltcheva S."/>
            <person name="Morgado L.N."/>
            <person name="Niskanen T."/>
            <person name="Noordeloos M.E."/>
            <person name="Ohm R.A."/>
            <person name="Ortiz-Santana B."/>
            <person name="Ovrebo C."/>
            <person name="Racz N."/>
            <person name="Riley R."/>
            <person name="Savchenko A."/>
            <person name="Shiryaev A."/>
            <person name="Soop K."/>
            <person name="Spirin V."/>
            <person name="Szebenyi C."/>
            <person name="Tomsovsky M."/>
            <person name="Tulloss R.E."/>
            <person name="Uehling J."/>
            <person name="Grigoriev I.V."/>
            <person name="Vagvolgyi C."/>
            <person name="Papp T."/>
            <person name="Martin F.M."/>
            <person name="Miettinen O."/>
            <person name="Hibbett D.S."/>
            <person name="Nagy L.G."/>
        </authorList>
    </citation>
    <scope>NUCLEOTIDE SEQUENCE [LARGE SCALE GENOMIC DNA]</scope>
    <source>
        <strain evidence="1 2">FP101781</strain>
    </source>
</reference>
<dbReference type="AlphaFoldDB" id="A0A4Y7TAA5"/>
<name>A0A4Y7TAA5_COPMI</name>
<proteinExistence type="predicted"/>
<organism evidence="1 2">
    <name type="scientific">Coprinellus micaceus</name>
    <name type="common">Glistening ink-cap mushroom</name>
    <name type="synonym">Coprinus micaceus</name>
    <dbReference type="NCBI Taxonomy" id="71717"/>
    <lineage>
        <taxon>Eukaryota</taxon>
        <taxon>Fungi</taxon>
        <taxon>Dikarya</taxon>
        <taxon>Basidiomycota</taxon>
        <taxon>Agaricomycotina</taxon>
        <taxon>Agaricomycetes</taxon>
        <taxon>Agaricomycetidae</taxon>
        <taxon>Agaricales</taxon>
        <taxon>Agaricineae</taxon>
        <taxon>Psathyrellaceae</taxon>
        <taxon>Coprinellus</taxon>
    </lineage>
</organism>
<protein>
    <submittedName>
        <fullName evidence="1">Uncharacterized protein</fullName>
    </submittedName>
</protein>
<comment type="caution">
    <text evidence="1">The sequence shown here is derived from an EMBL/GenBank/DDBJ whole genome shotgun (WGS) entry which is preliminary data.</text>
</comment>